<keyword evidence="8" id="KW-1185">Reference proteome</keyword>
<evidence type="ECO:0000256" key="3">
    <source>
        <dbReference type="ARBA" id="ARBA00022679"/>
    </source>
</evidence>
<dbReference type="PANTHER" id="PTHR11579:SF0">
    <property type="entry name" value="PROTEIN-L-ISOASPARTATE(D-ASPARTATE) O-METHYLTRANSFERASE"/>
    <property type="match status" value="1"/>
</dbReference>
<name>A0A975SYE5_9ACTN</name>
<dbReference type="Proteomes" id="UP000683575">
    <property type="component" value="Chromosome"/>
</dbReference>
<keyword evidence="4" id="KW-0949">S-adenosyl-L-methionine</keyword>
<dbReference type="EMBL" id="CP077062">
    <property type="protein sequence ID" value="QWZ08260.1"/>
    <property type="molecule type" value="Genomic_DNA"/>
</dbReference>
<protein>
    <recommendedName>
        <fullName evidence="6">L-isoaspartyl protein carboxyl methyltransferase</fullName>
    </recommendedName>
    <alternativeName>
        <fullName evidence="5">Protein-beta-aspartate methyltransferase</fullName>
    </alternativeName>
</protein>
<dbReference type="Pfam" id="PF01135">
    <property type="entry name" value="PCMT"/>
    <property type="match status" value="1"/>
</dbReference>
<reference evidence="7" key="1">
    <citation type="submission" date="2021-06" db="EMBL/GenBank/DDBJ databases">
        <title>Complete genome sequence of Nocardioides sp. G188.</title>
        <authorList>
            <person name="Im W.-T."/>
        </authorList>
    </citation>
    <scope>NUCLEOTIDE SEQUENCE</scope>
    <source>
        <strain evidence="7">G188</strain>
    </source>
</reference>
<dbReference type="GO" id="GO:0005737">
    <property type="term" value="C:cytoplasm"/>
    <property type="evidence" value="ECO:0007669"/>
    <property type="project" value="TreeGrafter"/>
</dbReference>
<dbReference type="AlphaFoldDB" id="A0A975SYE5"/>
<keyword evidence="3" id="KW-0808">Transferase</keyword>
<gene>
    <name evidence="7" type="ORF">KRR39_23595</name>
</gene>
<evidence type="ECO:0000313" key="7">
    <source>
        <dbReference type="EMBL" id="QWZ08260.1"/>
    </source>
</evidence>
<dbReference type="GO" id="GO:0004719">
    <property type="term" value="F:protein-L-isoaspartate (D-aspartate) O-methyltransferase activity"/>
    <property type="evidence" value="ECO:0007669"/>
    <property type="project" value="InterPro"/>
</dbReference>
<sequence length="197" mass="21016">MAPGRTPRRALDAAFAAAPREAFLPASQRRFARLDRPLLIGHGQTNSQPRTVRRMLALLDVRTGQRVLDVGSGSAWTTALLAALVGPGGEVVGVELVPELVEQGRANLRPFRLTHARVEQAQPGVLGCPEQAPFDRVLVSAAAPELPAGLVAQLAPDDAVLVVPVAGTLVELRRDARRTRLVEHGAYSFVPLVTDPP</sequence>
<keyword evidence="1" id="KW-0963">Cytoplasm</keyword>
<accession>A0A975SYE5</accession>
<evidence type="ECO:0000256" key="2">
    <source>
        <dbReference type="ARBA" id="ARBA00022603"/>
    </source>
</evidence>
<proteinExistence type="predicted"/>
<dbReference type="KEGG" id="nps:KRR39_23595"/>
<dbReference type="GO" id="GO:0032259">
    <property type="term" value="P:methylation"/>
    <property type="evidence" value="ECO:0007669"/>
    <property type="project" value="UniProtKB-KW"/>
</dbReference>
<evidence type="ECO:0000313" key="8">
    <source>
        <dbReference type="Proteomes" id="UP000683575"/>
    </source>
</evidence>
<dbReference type="RefSeq" id="WP_216939769.1">
    <property type="nucleotide sequence ID" value="NZ_CP077062.1"/>
</dbReference>
<keyword evidence="2 7" id="KW-0489">Methyltransferase</keyword>
<dbReference type="InterPro" id="IPR000682">
    <property type="entry name" value="PCMT"/>
</dbReference>
<organism evidence="7 8">
    <name type="scientific">Nocardioides panacis</name>
    <dbReference type="NCBI Taxonomy" id="2849501"/>
    <lineage>
        <taxon>Bacteria</taxon>
        <taxon>Bacillati</taxon>
        <taxon>Actinomycetota</taxon>
        <taxon>Actinomycetes</taxon>
        <taxon>Propionibacteriales</taxon>
        <taxon>Nocardioidaceae</taxon>
        <taxon>Nocardioides</taxon>
    </lineage>
</organism>
<evidence type="ECO:0000256" key="5">
    <source>
        <dbReference type="ARBA" id="ARBA00031323"/>
    </source>
</evidence>
<evidence type="ECO:0000256" key="1">
    <source>
        <dbReference type="ARBA" id="ARBA00022490"/>
    </source>
</evidence>
<evidence type="ECO:0000256" key="4">
    <source>
        <dbReference type="ARBA" id="ARBA00022691"/>
    </source>
</evidence>
<evidence type="ECO:0000256" key="6">
    <source>
        <dbReference type="ARBA" id="ARBA00031350"/>
    </source>
</evidence>
<dbReference type="PANTHER" id="PTHR11579">
    <property type="entry name" value="PROTEIN-L-ISOASPARTATE O-METHYLTRANSFERASE"/>
    <property type="match status" value="1"/>
</dbReference>